<feature type="region of interest" description="Disordered" evidence="5">
    <location>
        <begin position="1"/>
        <end position="20"/>
    </location>
</feature>
<dbReference type="Gene3D" id="2.60.40.10">
    <property type="entry name" value="Immunoglobulins"/>
    <property type="match status" value="11"/>
</dbReference>
<feature type="domain" description="Calponin-homology (CH)" evidence="6">
    <location>
        <begin position="40"/>
        <end position="145"/>
    </location>
</feature>
<feature type="domain" description="Calponin-homology (CH)" evidence="6">
    <location>
        <begin position="152"/>
        <end position="255"/>
    </location>
</feature>
<dbReference type="InterPro" id="IPR014756">
    <property type="entry name" value="Ig_E-set"/>
</dbReference>
<dbReference type="Proteomes" id="UP000001593">
    <property type="component" value="Unassembled WGS sequence"/>
</dbReference>
<name>A7RTE6_NEMVE</name>
<dbReference type="PROSITE" id="PS00019">
    <property type="entry name" value="ACTININ_1"/>
    <property type="match status" value="1"/>
</dbReference>
<accession>A7RTE6</accession>
<evidence type="ECO:0000256" key="5">
    <source>
        <dbReference type="SAM" id="MobiDB-lite"/>
    </source>
</evidence>
<dbReference type="STRING" id="45351.A7RTE6"/>
<dbReference type="InterPro" id="IPR044801">
    <property type="entry name" value="Filamin"/>
</dbReference>
<dbReference type="SUPFAM" id="SSF47576">
    <property type="entry name" value="Calponin-homology domain, CH-domain"/>
    <property type="match status" value="2"/>
</dbReference>
<dbReference type="GO" id="GO:0051015">
    <property type="term" value="F:actin filament binding"/>
    <property type="evidence" value="ECO:0007669"/>
    <property type="project" value="InterPro"/>
</dbReference>
<dbReference type="PROSITE" id="PS50021">
    <property type="entry name" value="CH"/>
    <property type="match status" value="2"/>
</dbReference>
<dbReference type="InterPro" id="IPR001298">
    <property type="entry name" value="Filamin/ABP280_rpt"/>
</dbReference>
<feature type="repeat" description="Filamin" evidence="4">
    <location>
        <begin position="1417"/>
        <end position="1513"/>
    </location>
</feature>
<dbReference type="InterPro" id="IPR017868">
    <property type="entry name" value="Filamin/ABP280_repeat-like"/>
</dbReference>
<comment type="similarity">
    <text evidence="1">Belongs to the filamin family.</text>
</comment>
<organism evidence="7 8">
    <name type="scientific">Nematostella vectensis</name>
    <name type="common">Starlet sea anemone</name>
    <dbReference type="NCBI Taxonomy" id="45351"/>
    <lineage>
        <taxon>Eukaryota</taxon>
        <taxon>Metazoa</taxon>
        <taxon>Cnidaria</taxon>
        <taxon>Anthozoa</taxon>
        <taxon>Hexacorallia</taxon>
        <taxon>Actiniaria</taxon>
        <taxon>Edwardsiidae</taxon>
        <taxon>Nematostella</taxon>
    </lineage>
</organism>
<evidence type="ECO:0000259" key="6">
    <source>
        <dbReference type="PROSITE" id="PS50021"/>
    </source>
</evidence>
<feature type="repeat" description="Filamin" evidence="4">
    <location>
        <begin position="356"/>
        <end position="450"/>
    </location>
</feature>
<dbReference type="HOGENOM" id="CLU_000783_2_0_1"/>
<reference evidence="7 8" key="1">
    <citation type="journal article" date="2007" name="Science">
        <title>Sea anemone genome reveals ancestral eumetazoan gene repertoire and genomic organization.</title>
        <authorList>
            <person name="Putnam N.H."/>
            <person name="Srivastava M."/>
            <person name="Hellsten U."/>
            <person name="Dirks B."/>
            <person name="Chapman J."/>
            <person name="Salamov A."/>
            <person name="Terry A."/>
            <person name="Shapiro H."/>
            <person name="Lindquist E."/>
            <person name="Kapitonov V.V."/>
            <person name="Jurka J."/>
            <person name="Genikhovich G."/>
            <person name="Grigoriev I.V."/>
            <person name="Lucas S.M."/>
            <person name="Steele R.E."/>
            <person name="Finnerty J.R."/>
            <person name="Technau U."/>
            <person name="Martindale M.Q."/>
            <person name="Rokhsar D.S."/>
        </authorList>
    </citation>
    <scope>NUCLEOTIDE SEQUENCE [LARGE SCALE GENOMIC DNA]</scope>
    <source>
        <strain evidence="8">CH2 X CH6</strain>
    </source>
</reference>
<feature type="repeat" description="Filamin" evidence="4">
    <location>
        <begin position="822"/>
        <end position="917"/>
    </location>
</feature>
<proteinExistence type="inferred from homology"/>
<evidence type="ECO:0000256" key="3">
    <source>
        <dbReference type="ARBA" id="ARBA00023203"/>
    </source>
</evidence>
<feature type="repeat" description="Filamin" evidence="4">
    <location>
        <begin position="449"/>
        <end position="543"/>
    </location>
</feature>
<dbReference type="Gene3D" id="1.10.418.10">
    <property type="entry name" value="Calponin-like domain"/>
    <property type="match status" value="3"/>
</dbReference>
<feature type="repeat" description="Filamin" evidence="4">
    <location>
        <begin position="726"/>
        <end position="824"/>
    </location>
</feature>
<dbReference type="eggNOG" id="KOG0518">
    <property type="taxonomic scope" value="Eukaryota"/>
</dbReference>
<dbReference type="EMBL" id="DS469537">
    <property type="protein sequence ID" value="EDO45254.1"/>
    <property type="molecule type" value="Genomic_DNA"/>
</dbReference>
<dbReference type="OMA" id="AFKVEMY"/>
<feature type="repeat" description="Filamin" evidence="4">
    <location>
        <begin position="541"/>
        <end position="635"/>
    </location>
</feature>
<keyword evidence="3" id="KW-0009">Actin-binding</keyword>
<dbReference type="CDD" id="cd21227">
    <property type="entry name" value="CH_jitterbug-like_rpt1"/>
    <property type="match status" value="1"/>
</dbReference>
<dbReference type="Pfam" id="PF00307">
    <property type="entry name" value="CH"/>
    <property type="match status" value="3"/>
</dbReference>
<dbReference type="InterPro" id="IPR001589">
    <property type="entry name" value="Actinin_actin-bd_CS"/>
</dbReference>
<dbReference type="Pfam" id="PF00630">
    <property type="entry name" value="Filamin"/>
    <property type="match status" value="11"/>
</dbReference>
<dbReference type="SMART" id="SM00557">
    <property type="entry name" value="IG_FLMN"/>
    <property type="match status" value="11"/>
</dbReference>
<feature type="repeat" description="Filamin" evidence="4">
    <location>
        <begin position="1223"/>
        <end position="1321"/>
    </location>
</feature>
<evidence type="ECO:0000313" key="8">
    <source>
        <dbReference type="Proteomes" id="UP000001593"/>
    </source>
</evidence>
<dbReference type="InterPro" id="IPR013783">
    <property type="entry name" value="Ig-like_fold"/>
</dbReference>
<keyword evidence="2" id="KW-0677">Repeat</keyword>
<sequence length="1542" mass="171384">MSVQMRERTHSGGSSSSVKRSSINLRSSQYIAHEEKDWIEIQKNTFTNWCNEQIRESGIVITDLAIAFNDGVTIVYLVESVAEKKCKNCKMNPKFVQDKLENTTQALKLLENDGIQLVNIDNQDIVNGNLKLIMGLIWRLILHYQISSSASASGKQLLLLWLKNALPELKIGNVTTDWNSGIALAALINFCDPRLMTDWREMNPDNSIANVKKAMKCAEDNFRIPQILSPELFASPYVDELSMMTYLSFFTQPGSPGERKTLEIVNKSAPGIHVRNFNTDWNDGRVIVQYLEEQCPGMISENVDEMTPVERVEVAVTNAEEKLGVKKVVTAKEMTSPDVDELSVMAYMLSFQNCEKLRSHASSFTAEGTGIRRALRGRSSDFQVFGRRDLGIENARVEVQGPHGEKIPVTVKQTLDGLKCSWTPQTAGRHKVSITHVGEHLPDSPFYVDVLEDVSDTQVSGQGLKNAVILKPAEFIIRVHGSSEANVTATAEGPSNAVPVNIVRNRSDGSYVARFTPREVGEHRITVMVGATPLPGTPFVTKVGDPSKVIVTPAESMRSPVLGEPVKFEVDTTSAGLGELAIKCKGPTGGIPVDVRATARGKYQVSYLPNTPGDYVTHCTFNGEDVPESPLRSVAGDPDKIVAHGDGLYQVEVGSPGEFFITLHGAARGGLEVSGDGPNGHFPVELVESSRDNDTYTVRFMPQGVGIHKIHIRYNGRPVRGSPFLVKVSDASKVRLSKNVHTSGRGHVIRHEVDVPLEVPREAGEGELSATCVGPDMESVATSVTKERDGNHHIRFMPNRSGIYTLSVFYGGREVTNSPLRLRVGDPSSVRLRESVRQSTVYNTMTEVDVPIDVEDDVEEITAAVHGPNDQFVKSTLSKENDGLYHIRFMPEQPGRYTVDVLCEGYHIANSPLIMSIEDSKPVQVKLREFEKQETIRYRVRQEVDVPMEIPSQVTEVSAEVRGPSNEHVLSTFRKEPDGYHHLRFVPYSKGTYKVDVRCKGKSVEGSPFSMNVGDPSSTLVRLREADPIESQYMVSRELDIAMDIPDDHWEVTSEVRGPDEEIFPSSIGKGEEGCYHVKFIPNRPGTYKVHVRCDGEPVENSPFLIKVGEPEPVQVAHVRSEELFAERIIQNEVDLTVETTSGAEGGYFTANVTGPDESDVFVRYQNQLVEGAPFLVNVTEQTRAVMTIDRNEKFYQYSEVECPMDVPVGTHPNELNVQLYDPESKPMKYTVVRGRDSSQCFIRYCLVNERTEFNVDARKGGDGVLTATLSGVKHQSDVEIQERNDSHYNCHYTAPYAGAYILHVRWDGRDIKDSPYKVTIRDRQSDQVAVDGPLTRSDYVTYTNTVTTFTIRALEGSGPLYVRCAGPTQDCDVNVQDNQDGTYAIKVYPTEVGTHLVYVEWGGRSVEGSPFMFRVGQTGDPSKVRVYGPGIENGLRYNFKGHFLVDTKGAGPGTLKIRIHGPKGAFKVEMYRDTTKDRTIGVRYNPTEAGRYTVNIRWGDEPILGSPFEVNIVETQQELDQLNELQDNHVTNRRLSDTAHL</sequence>
<feature type="repeat" description="Filamin" evidence="4">
    <location>
        <begin position="915"/>
        <end position="993"/>
    </location>
</feature>
<feature type="repeat" description="Filamin" evidence="4">
    <location>
        <begin position="1321"/>
        <end position="1416"/>
    </location>
</feature>
<dbReference type="SUPFAM" id="SSF81296">
    <property type="entry name" value="E set domains"/>
    <property type="match status" value="11"/>
</dbReference>
<dbReference type="InterPro" id="IPR001715">
    <property type="entry name" value="CH_dom"/>
</dbReference>
<dbReference type="GO" id="GO:0030036">
    <property type="term" value="P:actin cytoskeleton organization"/>
    <property type="evidence" value="ECO:0007669"/>
    <property type="project" value="InterPro"/>
</dbReference>
<dbReference type="FunFam" id="2.60.40.10:FF:001145">
    <property type="entry name" value="Jitterbug, isoform I"/>
    <property type="match status" value="1"/>
</dbReference>
<feature type="repeat" description="Filamin" evidence="4">
    <location>
        <begin position="989"/>
        <end position="1108"/>
    </location>
</feature>
<evidence type="ECO:0000256" key="2">
    <source>
        <dbReference type="ARBA" id="ARBA00022737"/>
    </source>
</evidence>
<gene>
    <name evidence="7" type="ORF">NEMVEDRAFT_v1g240553</name>
</gene>
<feature type="repeat" description="Filamin" evidence="4">
    <location>
        <begin position="633"/>
        <end position="728"/>
    </location>
</feature>
<feature type="compositionally biased region" description="Basic and acidic residues" evidence="5">
    <location>
        <begin position="1"/>
        <end position="10"/>
    </location>
</feature>
<dbReference type="SMART" id="SM00033">
    <property type="entry name" value="CH"/>
    <property type="match status" value="3"/>
</dbReference>
<evidence type="ECO:0000256" key="1">
    <source>
        <dbReference type="ARBA" id="ARBA00009238"/>
    </source>
</evidence>
<evidence type="ECO:0000256" key="4">
    <source>
        <dbReference type="PROSITE-ProRule" id="PRU00087"/>
    </source>
</evidence>
<dbReference type="InterPro" id="IPR036872">
    <property type="entry name" value="CH_dom_sf"/>
</dbReference>
<evidence type="ECO:0000313" key="7">
    <source>
        <dbReference type="EMBL" id="EDO45254.1"/>
    </source>
</evidence>
<feature type="compositionally biased region" description="Low complexity" evidence="5">
    <location>
        <begin position="11"/>
        <end position="20"/>
    </location>
</feature>
<keyword evidence="8" id="KW-1185">Reference proteome</keyword>
<protein>
    <recommendedName>
        <fullName evidence="6">Calponin-homology (CH) domain-containing protein</fullName>
    </recommendedName>
</protein>
<dbReference type="PANTHER" id="PTHR38537:SF16">
    <property type="entry name" value="CALPONIN-HOMOLOGY (CH) DOMAIN-CONTAINING PROTEIN"/>
    <property type="match status" value="1"/>
</dbReference>
<dbReference type="CDD" id="cd21184">
    <property type="entry name" value="CH_FLN-like_rpt2"/>
    <property type="match status" value="1"/>
</dbReference>
<dbReference type="PhylomeDB" id="A7RTE6"/>
<dbReference type="PROSITE" id="PS50194">
    <property type="entry name" value="FILAMIN_REPEAT"/>
    <property type="match status" value="11"/>
</dbReference>
<dbReference type="PANTHER" id="PTHR38537">
    <property type="entry name" value="JITTERBUG, ISOFORM N"/>
    <property type="match status" value="1"/>
</dbReference>
<dbReference type="InParanoid" id="A7RTE6"/>